<protein>
    <submittedName>
        <fullName evidence="1">Uncharacterized protein</fullName>
    </submittedName>
</protein>
<comment type="caution">
    <text evidence="1">The sequence shown here is derived from an EMBL/GenBank/DDBJ whole genome shotgun (WGS) entry which is preliminary data.</text>
</comment>
<name>A0ACB8B5Q2_9AGAM</name>
<dbReference type="Proteomes" id="UP000790709">
    <property type="component" value="Unassembled WGS sequence"/>
</dbReference>
<dbReference type="EMBL" id="MU266556">
    <property type="protein sequence ID" value="KAH7920840.1"/>
    <property type="molecule type" value="Genomic_DNA"/>
</dbReference>
<accession>A0ACB8B5Q2</accession>
<evidence type="ECO:0000313" key="1">
    <source>
        <dbReference type="EMBL" id="KAH7920840.1"/>
    </source>
</evidence>
<organism evidence="1 2">
    <name type="scientific">Leucogyrophana mollusca</name>
    <dbReference type="NCBI Taxonomy" id="85980"/>
    <lineage>
        <taxon>Eukaryota</taxon>
        <taxon>Fungi</taxon>
        <taxon>Dikarya</taxon>
        <taxon>Basidiomycota</taxon>
        <taxon>Agaricomycotina</taxon>
        <taxon>Agaricomycetes</taxon>
        <taxon>Agaricomycetidae</taxon>
        <taxon>Boletales</taxon>
        <taxon>Boletales incertae sedis</taxon>
        <taxon>Leucogyrophana</taxon>
    </lineage>
</organism>
<proteinExistence type="predicted"/>
<sequence>VVGLLDVCVCVSDVPTFVEKNDIAKEAVKLVGSSKVEVIVKNLIDDTPGQECHYPDHAQATCTSANPCAFECTDGFLPYPRGKPTKCICPPHLTECNGKCGHFPIDCATKAPVSHRRRNTPTCHPGLELCGIPNGSDGKGWKCVNVQTDAQTCGGCVAPPPFGNPSTHGINCMALPHVTNATCSHGQCVITGCDSGYFFSPTRNGCIPIHDSSDKDATNPNAHEAGAGILGAGVPRGFPAYPQLPHDELAATIAQATKADTVGPVIPPILAFVEDSTVPAKISRPEARKAVKVSRSVGYGAVSGAGADVNPELSAMEVANPAEKVTRDIDG</sequence>
<keyword evidence="2" id="KW-1185">Reference proteome</keyword>
<gene>
    <name evidence="1" type="ORF">BV22DRAFT_1020459</name>
</gene>
<reference evidence="1" key="1">
    <citation type="journal article" date="2021" name="New Phytol.">
        <title>Evolutionary innovations through gain and loss of genes in the ectomycorrhizal Boletales.</title>
        <authorList>
            <person name="Wu G."/>
            <person name="Miyauchi S."/>
            <person name="Morin E."/>
            <person name="Kuo A."/>
            <person name="Drula E."/>
            <person name="Varga T."/>
            <person name="Kohler A."/>
            <person name="Feng B."/>
            <person name="Cao Y."/>
            <person name="Lipzen A."/>
            <person name="Daum C."/>
            <person name="Hundley H."/>
            <person name="Pangilinan J."/>
            <person name="Johnson J."/>
            <person name="Barry K."/>
            <person name="LaButti K."/>
            <person name="Ng V."/>
            <person name="Ahrendt S."/>
            <person name="Min B."/>
            <person name="Choi I.G."/>
            <person name="Park H."/>
            <person name="Plett J.M."/>
            <person name="Magnuson J."/>
            <person name="Spatafora J.W."/>
            <person name="Nagy L.G."/>
            <person name="Henrissat B."/>
            <person name="Grigoriev I.V."/>
            <person name="Yang Z.L."/>
            <person name="Xu J."/>
            <person name="Martin F.M."/>
        </authorList>
    </citation>
    <scope>NUCLEOTIDE SEQUENCE</scope>
    <source>
        <strain evidence="1">KUC20120723A-06</strain>
    </source>
</reference>
<feature type="non-terminal residue" evidence="1">
    <location>
        <position position="1"/>
    </location>
</feature>
<evidence type="ECO:0000313" key="2">
    <source>
        <dbReference type="Proteomes" id="UP000790709"/>
    </source>
</evidence>